<evidence type="ECO:0000259" key="6">
    <source>
        <dbReference type="PROSITE" id="PS50137"/>
    </source>
</evidence>
<evidence type="ECO:0000256" key="1">
    <source>
        <dbReference type="ARBA" id="ARBA00022737"/>
    </source>
</evidence>
<feature type="compositionally biased region" description="Basic and acidic residues" evidence="5">
    <location>
        <begin position="346"/>
        <end position="361"/>
    </location>
</feature>
<dbReference type="AlphaFoldDB" id="A0A8J5S4Y9"/>
<comment type="function">
    <text evidence="3">Binds double-stranded RNA.</text>
</comment>
<evidence type="ECO:0000256" key="3">
    <source>
        <dbReference type="ARBA" id="ARBA00037597"/>
    </source>
</evidence>
<evidence type="ECO:0000256" key="5">
    <source>
        <dbReference type="SAM" id="MobiDB-lite"/>
    </source>
</evidence>
<dbReference type="Pfam" id="PF00035">
    <property type="entry name" value="dsrm"/>
    <property type="match status" value="3"/>
</dbReference>
<accession>A0A8J5S4Y9</accession>
<dbReference type="OrthoDB" id="5988181at2759"/>
<feature type="region of interest" description="Disordered" evidence="5">
    <location>
        <begin position="331"/>
        <end position="361"/>
    </location>
</feature>
<protein>
    <recommendedName>
        <fullName evidence="6">DRBM domain-containing protein</fullName>
    </recommendedName>
</protein>
<dbReference type="PROSITE" id="PS50137">
    <property type="entry name" value="DS_RBD"/>
    <property type="match status" value="3"/>
</dbReference>
<sequence>MYKSRLQELCQQRRWAAPEYAHRRDGPSHCPLFGATVVVNGAEFHAPDGAARSAKEAQNIAAKAAFEHLSSLPPPPPPPSENQLPFKNQLQIYAQKKSKQLPVYETIREGPPHACMFKSVVTVDGKTFESPQYCHTIKEAESTAAKLALMSLPQEESSTEQVPLMSYKNRLQELAQKQGLSLPVYNTIPDGPVHVPIFKSTVKFQGESFQGEPGNSKKQAELNAAKLALQYFEDRRKNVLSSTVVTGSHLEQGTMGLSAGQVKIAQPALSVPQASTMTSHSSGGTRTHLEQETVSLSAGQQVKLAQPGFSVPQASTVTSHNMSDAIERGYRSLGSSNPLHITDTTKSPDEHIESCEPKKDDSTMLEVVDSSLELTPLEDGHSIPTASTNAVSSTECGCSLLTNRVHVYPQRPDLVLPEGVTILPFSDDVWVAVSLPTSNHLDSKSTYSLGIEVDKSRH</sequence>
<dbReference type="PANTHER" id="PTHR46031">
    <property type="match status" value="1"/>
</dbReference>
<feature type="domain" description="DRBM" evidence="6">
    <location>
        <begin position="166"/>
        <end position="234"/>
    </location>
</feature>
<proteinExistence type="predicted"/>
<reference evidence="7" key="2">
    <citation type="submission" date="2021-02" db="EMBL/GenBank/DDBJ databases">
        <authorList>
            <person name="Kimball J.A."/>
            <person name="Haas M.W."/>
            <person name="Macchietto M."/>
            <person name="Kono T."/>
            <person name="Duquette J."/>
            <person name="Shao M."/>
        </authorList>
    </citation>
    <scope>NUCLEOTIDE SEQUENCE</scope>
    <source>
        <tissue evidence="7">Fresh leaf tissue</tissue>
    </source>
</reference>
<keyword evidence="1" id="KW-0677">Repeat</keyword>
<keyword evidence="8" id="KW-1185">Reference proteome</keyword>
<comment type="caution">
    <text evidence="7">The sequence shown here is derived from an EMBL/GenBank/DDBJ whole genome shotgun (WGS) entry which is preliminary data.</text>
</comment>
<dbReference type="PANTHER" id="PTHR46031:SF36">
    <property type="entry name" value="DOUBLE-STRANDED RNA-BINDING PROTEIN 1"/>
    <property type="match status" value="1"/>
</dbReference>
<dbReference type="EMBL" id="JAAALK010000288">
    <property type="protein sequence ID" value="KAG8055240.1"/>
    <property type="molecule type" value="Genomic_DNA"/>
</dbReference>
<keyword evidence="2 4" id="KW-0694">RNA-binding</keyword>
<feature type="compositionally biased region" description="Polar residues" evidence="5">
    <location>
        <begin position="333"/>
        <end position="345"/>
    </location>
</feature>
<reference evidence="7" key="1">
    <citation type="journal article" date="2021" name="bioRxiv">
        <title>Whole Genome Assembly and Annotation of Northern Wild Rice, Zizania palustris L., Supports a Whole Genome Duplication in the Zizania Genus.</title>
        <authorList>
            <person name="Haas M."/>
            <person name="Kono T."/>
            <person name="Macchietto M."/>
            <person name="Millas R."/>
            <person name="McGilp L."/>
            <person name="Shao M."/>
            <person name="Duquette J."/>
            <person name="Hirsch C.N."/>
            <person name="Kimball J."/>
        </authorList>
    </citation>
    <scope>NUCLEOTIDE SEQUENCE</scope>
    <source>
        <tissue evidence="7">Fresh leaf tissue</tissue>
    </source>
</reference>
<feature type="domain" description="DRBM" evidence="6">
    <location>
        <begin position="1"/>
        <end position="71"/>
    </location>
</feature>
<dbReference type="InterPro" id="IPR044450">
    <property type="entry name" value="AtDRB-like_DSRM_1"/>
</dbReference>
<name>A0A8J5S4Y9_ZIZPA</name>
<evidence type="ECO:0000256" key="4">
    <source>
        <dbReference type="PROSITE-ProRule" id="PRU00266"/>
    </source>
</evidence>
<feature type="domain" description="DRBM" evidence="6">
    <location>
        <begin position="85"/>
        <end position="154"/>
    </location>
</feature>
<dbReference type="InterPro" id="IPR014720">
    <property type="entry name" value="dsRBD_dom"/>
</dbReference>
<dbReference type="CDD" id="cd19907">
    <property type="entry name" value="DSRM_AtDRB-like_rpt1"/>
    <property type="match status" value="1"/>
</dbReference>
<gene>
    <name evidence="7" type="ORF">GUJ93_ZPchr0001g32714</name>
</gene>
<evidence type="ECO:0000313" key="7">
    <source>
        <dbReference type="EMBL" id="KAG8055240.1"/>
    </source>
</evidence>
<dbReference type="SMART" id="SM00358">
    <property type="entry name" value="DSRM"/>
    <property type="match status" value="3"/>
</dbReference>
<organism evidence="7 8">
    <name type="scientific">Zizania palustris</name>
    <name type="common">Northern wild rice</name>
    <dbReference type="NCBI Taxonomy" id="103762"/>
    <lineage>
        <taxon>Eukaryota</taxon>
        <taxon>Viridiplantae</taxon>
        <taxon>Streptophyta</taxon>
        <taxon>Embryophyta</taxon>
        <taxon>Tracheophyta</taxon>
        <taxon>Spermatophyta</taxon>
        <taxon>Magnoliopsida</taxon>
        <taxon>Liliopsida</taxon>
        <taxon>Poales</taxon>
        <taxon>Poaceae</taxon>
        <taxon>BOP clade</taxon>
        <taxon>Oryzoideae</taxon>
        <taxon>Oryzeae</taxon>
        <taxon>Zizaniinae</taxon>
        <taxon>Zizania</taxon>
    </lineage>
</organism>
<dbReference type="GO" id="GO:0003725">
    <property type="term" value="F:double-stranded RNA binding"/>
    <property type="evidence" value="ECO:0007669"/>
    <property type="project" value="InterPro"/>
</dbReference>
<dbReference type="Proteomes" id="UP000729402">
    <property type="component" value="Unassembled WGS sequence"/>
</dbReference>
<evidence type="ECO:0000256" key="2">
    <source>
        <dbReference type="ARBA" id="ARBA00022884"/>
    </source>
</evidence>
<evidence type="ECO:0000313" key="8">
    <source>
        <dbReference type="Proteomes" id="UP000729402"/>
    </source>
</evidence>